<dbReference type="Gene3D" id="3.30.565.10">
    <property type="entry name" value="Histidine kinase-like ATPase, C-terminal domain"/>
    <property type="match status" value="1"/>
</dbReference>
<dbReference type="InterPro" id="IPR005467">
    <property type="entry name" value="His_kinase_dom"/>
</dbReference>
<dbReference type="SMART" id="SM00448">
    <property type="entry name" value="REC"/>
    <property type="match status" value="1"/>
</dbReference>
<dbReference type="HOGENOM" id="CLU_013410_1_0_1"/>
<dbReference type="InterPro" id="IPR003661">
    <property type="entry name" value="HisK_dim/P_dom"/>
</dbReference>
<evidence type="ECO:0000256" key="3">
    <source>
        <dbReference type="SAM" id="MobiDB-lite"/>
    </source>
</evidence>
<feature type="domain" description="Histidine kinase" evidence="5">
    <location>
        <begin position="487"/>
        <end position="714"/>
    </location>
</feature>
<dbReference type="InParanoid" id="A0BRT7"/>
<organism evidence="7 8">
    <name type="scientific">Paramecium tetraurelia</name>
    <dbReference type="NCBI Taxonomy" id="5888"/>
    <lineage>
        <taxon>Eukaryota</taxon>
        <taxon>Sar</taxon>
        <taxon>Alveolata</taxon>
        <taxon>Ciliophora</taxon>
        <taxon>Intramacronucleata</taxon>
        <taxon>Oligohymenophorea</taxon>
        <taxon>Peniculida</taxon>
        <taxon>Parameciidae</taxon>
        <taxon>Paramecium</taxon>
    </lineage>
</organism>
<dbReference type="Proteomes" id="UP000000600">
    <property type="component" value="Unassembled WGS sequence"/>
</dbReference>
<dbReference type="RefSeq" id="XP_001428652.1">
    <property type="nucleotide sequence ID" value="XM_001428615.1"/>
</dbReference>
<feature type="transmembrane region" description="Helical" evidence="4">
    <location>
        <begin position="61"/>
        <end position="79"/>
    </location>
</feature>
<dbReference type="Gene3D" id="1.10.287.130">
    <property type="match status" value="1"/>
</dbReference>
<reference evidence="7 8" key="1">
    <citation type="journal article" date="2006" name="Nature">
        <title>Global trends of whole-genome duplications revealed by the ciliate Paramecium tetraurelia.</title>
        <authorList>
            <consortium name="Genoscope"/>
            <person name="Aury J.-M."/>
            <person name="Jaillon O."/>
            <person name="Duret L."/>
            <person name="Noel B."/>
            <person name="Jubin C."/>
            <person name="Porcel B.M."/>
            <person name="Segurens B."/>
            <person name="Daubin V."/>
            <person name="Anthouard V."/>
            <person name="Aiach N."/>
            <person name="Arnaiz O."/>
            <person name="Billaut A."/>
            <person name="Beisson J."/>
            <person name="Blanc I."/>
            <person name="Bouhouche K."/>
            <person name="Camara F."/>
            <person name="Duharcourt S."/>
            <person name="Guigo R."/>
            <person name="Gogendeau D."/>
            <person name="Katinka M."/>
            <person name="Keller A.-M."/>
            <person name="Kissmehl R."/>
            <person name="Klotz C."/>
            <person name="Koll F."/>
            <person name="Le Moue A."/>
            <person name="Lepere C."/>
            <person name="Malinsky S."/>
            <person name="Nowacki M."/>
            <person name="Nowak J.K."/>
            <person name="Plattner H."/>
            <person name="Poulain J."/>
            <person name="Ruiz F."/>
            <person name="Serrano V."/>
            <person name="Zagulski M."/>
            <person name="Dessen P."/>
            <person name="Betermier M."/>
            <person name="Weissenbach J."/>
            <person name="Scarpelli C."/>
            <person name="Schachter V."/>
            <person name="Sperling L."/>
            <person name="Meyer E."/>
            <person name="Cohen J."/>
            <person name="Wincker P."/>
        </authorList>
    </citation>
    <scope>NUCLEOTIDE SEQUENCE [LARGE SCALE GENOMIC DNA]</scope>
    <source>
        <strain evidence="7 8">Stock d4-2</strain>
    </source>
</reference>
<keyword evidence="1 2" id="KW-0597">Phosphoprotein</keyword>
<feature type="transmembrane region" description="Helical" evidence="4">
    <location>
        <begin position="30"/>
        <end position="49"/>
    </location>
</feature>
<name>A0BRT7_PARTE</name>
<keyword evidence="4" id="KW-0472">Membrane</keyword>
<evidence type="ECO:0000313" key="8">
    <source>
        <dbReference type="Proteomes" id="UP000000600"/>
    </source>
</evidence>
<evidence type="ECO:0000259" key="6">
    <source>
        <dbReference type="PROSITE" id="PS50110"/>
    </source>
</evidence>
<dbReference type="GeneID" id="5014436"/>
<proteinExistence type="predicted"/>
<dbReference type="SUPFAM" id="SSF55874">
    <property type="entry name" value="ATPase domain of HSP90 chaperone/DNA topoisomerase II/histidine kinase"/>
    <property type="match status" value="1"/>
</dbReference>
<dbReference type="InterPro" id="IPR036890">
    <property type="entry name" value="HATPase_C_sf"/>
</dbReference>
<keyword evidence="4" id="KW-1133">Transmembrane helix</keyword>
<dbReference type="PROSITE" id="PS50109">
    <property type="entry name" value="HIS_KIN"/>
    <property type="match status" value="1"/>
</dbReference>
<dbReference type="Gene3D" id="3.40.50.2300">
    <property type="match status" value="1"/>
</dbReference>
<dbReference type="InterPro" id="IPR050956">
    <property type="entry name" value="2C_system_His_kinase"/>
</dbReference>
<accession>A0BRT7</accession>
<dbReference type="SMART" id="SM00387">
    <property type="entry name" value="HATPase_c"/>
    <property type="match status" value="1"/>
</dbReference>
<dbReference type="PROSITE" id="PS50110">
    <property type="entry name" value="RESPONSE_REGULATORY"/>
    <property type="match status" value="1"/>
</dbReference>
<feature type="transmembrane region" description="Helical" evidence="4">
    <location>
        <begin position="5"/>
        <end position="24"/>
    </location>
</feature>
<dbReference type="SUPFAM" id="SSF52172">
    <property type="entry name" value="CheY-like"/>
    <property type="match status" value="1"/>
</dbReference>
<feature type="domain" description="Response regulatory" evidence="6">
    <location>
        <begin position="833"/>
        <end position="955"/>
    </location>
</feature>
<dbReference type="InterPro" id="IPR036097">
    <property type="entry name" value="HisK_dim/P_sf"/>
</dbReference>
<dbReference type="EMBL" id="CT868012">
    <property type="protein sequence ID" value="CAK61254.1"/>
    <property type="molecule type" value="Genomic_DNA"/>
</dbReference>
<dbReference type="OrthoDB" id="60033at2759"/>
<evidence type="ECO:0000313" key="7">
    <source>
        <dbReference type="EMBL" id="CAK61254.1"/>
    </source>
</evidence>
<gene>
    <name evidence="7" type="ORF">GSPATT00031485001</name>
</gene>
<dbReference type="eggNOG" id="KOG0519">
    <property type="taxonomic scope" value="Eukaryota"/>
</dbReference>
<dbReference type="STRING" id="5888.A0BRT7"/>
<dbReference type="InterPro" id="IPR003594">
    <property type="entry name" value="HATPase_dom"/>
</dbReference>
<keyword evidence="4" id="KW-0812">Transmembrane</keyword>
<dbReference type="CDD" id="cd17546">
    <property type="entry name" value="REC_hyHK_CKI1_RcsC-like"/>
    <property type="match status" value="1"/>
</dbReference>
<dbReference type="AlphaFoldDB" id="A0BRT7"/>
<dbReference type="Pfam" id="PF02518">
    <property type="entry name" value="HATPase_c"/>
    <property type="match status" value="1"/>
</dbReference>
<dbReference type="InterPro" id="IPR011006">
    <property type="entry name" value="CheY-like_superfamily"/>
</dbReference>
<evidence type="ECO:0000256" key="1">
    <source>
        <dbReference type="ARBA" id="ARBA00022553"/>
    </source>
</evidence>
<evidence type="ECO:0000256" key="2">
    <source>
        <dbReference type="PROSITE-ProRule" id="PRU00169"/>
    </source>
</evidence>
<feature type="region of interest" description="Disordered" evidence="3">
    <location>
        <begin position="759"/>
        <end position="778"/>
    </location>
</feature>
<dbReference type="PANTHER" id="PTHR43719">
    <property type="entry name" value="TWO-COMPONENT HISTIDINE KINASE"/>
    <property type="match status" value="1"/>
</dbReference>
<dbReference type="PANTHER" id="PTHR43719:SF28">
    <property type="entry name" value="PEROXIDE STRESS-ACTIVATED HISTIDINE KINASE MAK1-RELATED"/>
    <property type="match status" value="1"/>
</dbReference>
<dbReference type="CDD" id="cd00082">
    <property type="entry name" value="HisKA"/>
    <property type="match status" value="1"/>
</dbReference>
<dbReference type="KEGG" id="ptm:GSPATT00031485001"/>
<dbReference type="SUPFAM" id="SSF47384">
    <property type="entry name" value="Homodimeric domain of signal transducing histidine kinase"/>
    <property type="match status" value="1"/>
</dbReference>
<dbReference type="Pfam" id="PF00072">
    <property type="entry name" value="Response_reg"/>
    <property type="match status" value="1"/>
</dbReference>
<dbReference type="InterPro" id="IPR001789">
    <property type="entry name" value="Sig_transdc_resp-reg_receiver"/>
</dbReference>
<feature type="compositionally biased region" description="Polar residues" evidence="3">
    <location>
        <begin position="759"/>
        <end position="775"/>
    </location>
</feature>
<protein>
    <submittedName>
        <fullName evidence="7">Uncharacterized protein</fullName>
    </submittedName>
</protein>
<dbReference type="Pfam" id="PF00512">
    <property type="entry name" value="HisKA"/>
    <property type="match status" value="1"/>
</dbReference>
<keyword evidence="8" id="KW-1185">Reference proteome</keyword>
<dbReference type="GO" id="GO:0000155">
    <property type="term" value="F:phosphorelay sensor kinase activity"/>
    <property type="evidence" value="ECO:0007669"/>
    <property type="project" value="InterPro"/>
</dbReference>
<feature type="modified residue" description="4-aspartylphosphate" evidence="2">
    <location>
        <position position="889"/>
    </location>
</feature>
<evidence type="ECO:0000256" key="4">
    <source>
        <dbReference type="SAM" id="Phobius"/>
    </source>
</evidence>
<sequence length="957" mass="110991">MNYQILFYTQIIQNIWWIIGSLVFYDPNEYFICGLSIAIIIIRIILIVLEKWVKETLLYQILYLLLNCLYTEVSIRMPMNNPFVNHSNSIMIIANYCYANTDQQQNIQIISKLGFPVYSILRTLSITFIQSNYTILESCLINLIFLCLVTQDLIMSKIDGTQSATKQLNLSDQHNFNSQFMTFVQQDSRRQSFGASFKKSRTHYSQQPQEKQEVFSSIPLNNKPYTTEDNIRNQFPSMQKKKSFNKKISIVSVDKADQPLHTFFQNLINSIFSAGVIILNQNQKVTFMNNKCEKLLGQRGTDKVLDSIKKIILENSLLEEDESPLTSIPPRSQAQMNKATFERILKQHRNNQQELNIFDAFLHPQNYLNSLYQTVSPNYEFDQRSSMSESFNETFVQRKDVVTYEHIMNQEGCPLKKLRIVIIPTYMTSSQQDQLSQPSLQKVLINKATNIDAVQPIIVIKIKNITKKHKIEQMNKEKETHNSLLKSFSHELKTPLNSCQDMLLIIKDRIQDQKLQVCVEIAHVSIIFLIHQINDILDYAAMQSNTFKYRYTLFNMQELIEDIKYIYNGQLESKKIEFNIKIDDRVNNLNIRSDKQRIMQVLINLLNNSSKFTPQGGKIVLSIKPVENHLIKIQVKDSGIGIGTEQLSTLRKVLTSSMGKSLHRSRIKKSLGLGLNISARIVEGLVQKYDGTLEINSKHKNQGTKIYFKIEYQMSFRDETLRNPMISEYTNKHNTYKQMISQNEPSQLEQGGQSLLRQYSENSKSLEQMSPSKQSKNTKSRFYKLMPASQTESSLEMVDNAVYNIELPISPDYFRYKSQTQSRTCQLCTQCIQVLIVDDVPFNQIALKALLLHYYKIQADQAYDGYQAIEMVKKQTLKHCQYYALIFMDIEMPGINGFQATREILEITQASTEIVMCSAYDTEENFREGEEVGISEFLPKPVHQKDLERILRQFSLI</sequence>
<dbReference type="OMA" id="MISEYTN"/>
<evidence type="ECO:0000259" key="5">
    <source>
        <dbReference type="PROSITE" id="PS50109"/>
    </source>
</evidence>